<dbReference type="EMBL" id="CAJMWW010000093">
    <property type="protein sequence ID" value="CAE6441359.1"/>
    <property type="molecule type" value="Genomic_DNA"/>
</dbReference>
<feature type="transmembrane region" description="Helical" evidence="2">
    <location>
        <begin position="67"/>
        <end position="87"/>
    </location>
</feature>
<keyword evidence="1" id="KW-0732">Signal</keyword>
<evidence type="ECO:0000256" key="1">
    <source>
        <dbReference type="ARBA" id="ARBA00022729"/>
    </source>
</evidence>
<evidence type="ECO:0000313" key="4">
    <source>
        <dbReference type="EMBL" id="CAE6441359.1"/>
    </source>
</evidence>
<dbReference type="Gene3D" id="2.40.40.10">
    <property type="entry name" value="RlpA-like domain"/>
    <property type="match status" value="1"/>
</dbReference>
<protein>
    <recommendedName>
        <fullName evidence="3">RlpA-like protein double-psi beta-barrel domain-containing protein</fullName>
    </recommendedName>
</protein>
<proteinExistence type="predicted"/>
<comment type="caution">
    <text evidence="4">The sequence shown here is derived from an EMBL/GenBank/DDBJ whole genome shotgun (WGS) entry which is preliminary data.</text>
</comment>
<keyword evidence="2" id="KW-1133">Transmembrane helix</keyword>
<evidence type="ECO:0000259" key="3">
    <source>
        <dbReference type="Pfam" id="PF03330"/>
    </source>
</evidence>
<dbReference type="InterPro" id="IPR009009">
    <property type="entry name" value="RlpA-like_DPBB"/>
</dbReference>
<evidence type="ECO:0000256" key="2">
    <source>
        <dbReference type="SAM" id="Phobius"/>
    </source>
</evidence>
<dbReference type="InterPro" id="IPR036908">
    <property type="entry name" value="RlpA-like_sf"/>
</dbReference>
<dbReference type="PANTHER" id="PTHR31836:SF28">
    <property type="entry name" value="SRCR DOMAIN-CONTAINING PROTEIN-RELATED"/>
    <property type="match status" value="1"/>
</dbReference>
<dbReference type="PANTHER" id="PTHR31836">
    <property type="match status" value="1"/>
</dbReference>
<dbReference type="CDD" id="cd22191">
    <property type="entry name" value="DPBB_RlpA_EXP_N-like"/>
    <property type="match status" value="1"/>
</dbReference>
<name>A0A8H3AV92_9AGAM</name>
<reference evidence="4" key="1">
    <citation type="submission" date="2021-01" db="EMBL/GenBank/DDBJ databases">
        <authorList>
            <person name="Kaushik A."/>
        </authorList>
    </citation>
    <scope>NUCLEOTIDE SEQUENCE</scope>
    <source>
        <strain evidence="4">AG3-T5</strain>
    </source>
</reference>
<evidence type="ECO:0000313" key="5">
    <source>
        <dbReference type="Proteomes" id="UP000663841"/>
    </source>
</evidence>
<organism evidence="4 5">
    <name type="scientific">Rhizoctonia solani</name>
    <dbReference type="NCBI Taxonomy" id="456999"/>
    <lineage>
        <taxon>Eukaryota</taxon>
        <taxon>Fungi</taxon>
        <taxon>Dikarya</taxon>
        <taxon>Basidiomycota</taxon>
        <taxon>Agaricomycotina</taxon>
        <taxon>Agaricomycetes</taxon>
        <taxon>Cantharellales</taxon>
        <taxon>Ceratobasidiaceae</taxon>
        <taxon>Rhizoctonia</taxon>
    </lineage>
</organism>
<feature type="domain" description="RlpA-like protein double-psi beta-barrel" evidence="3">
    <location>
        <begin position="123"/>
        <end position="212"/>
    </location>
</feature>
<dbReference type="SUPFAM" id="SSF50685">
    <property type="entry name" value="Barwin-like endoglucanases"/>
    <property type="match status" value="1"/>
</dbReference>
<sequence length="214" mass="23441">MRNDPGRQHGLCFFRHIKGGVVRLDLYFLFLPLPLLLDPSRLEVCFLLCHCPCCSSHSHSALKMFRFSFFTTVLIFVMALITFAAPIQPADLELAKVPVDFTADVPAELESRQETHTLEKRRTGKATWFNTGLGACGKVTNDKQFIVALGPGAYQNGKMCGKTITIKNTKNKNFVTAKVVDLCPSCGSNNLDLSPAAFAKLGSLSAGVLSVSWN</sequence>
<gene>
    <name evidence="4" type="ORF">RDB_LOCUS95676</name>
</gene>
<dbReference type="AlphaFoldDB" id="A0A8H3AV92"/>
<accession>A0A8H3AV92</accession>
<keyword evidence="2" id="KW-0472">Membrane</keyword>
<dbReference type="Proteomes" id="UP000663841">
    <property type="component" value="Unassembled WGS sequence"/>
</dbReference>
<keyword evidence="2" id="KW-0812">Transmembrane</keyword>
<dbReference type="InterPro" id="IPR051477">
    <property type="entry name" value="Expansin_CellWall"/>
</dbReference>
<dbReference type="Pfam" id="PF03330">
    <property type="entry name" value="DPBB_1"/>
    <property type="match status" value="1"/>
</dbReference>